<organism evidence="1 2">
    <name type="scientific">Proteiniclasticum sediminis</name>
    <dbReference type="NCBI Taxonomy" id="2804028"/>
    <lineage>
        <taxon>Bacteria</taxon>
        <taxon>Bacillati</taxon>
        <taxon>Bacillota</taxon>
        <taxon>Clostridia</taxon>
        <taxon>Eubacteriales</taxon>
        <taxon>Clostridiaceae</taxon>
        <taxon>Proteiniclasticum</taxon>
    </lineage>
</organism>
<evidence type="ECO:0000313" key="1">
    <source>
        <dbReference type="EMBL" id="MBR0577417.1"/>
    </source>
</evidence>
<sequence length="293" mass="32313">MTKRIHFIVSLVLMLFLATTQVLGLERVIEAPVNYQITNEYIQARDDFSKKKNEAKSKDEKNIINLAEQEWIDKFNKHVKNLNETYSDEELKKTFNYEDSQVAAIRNFDGSEELSILASATYTGSVAKSTYYYDAATNKTYLTMKYTTLITGSSLNTTNNAAASIGGSEANYFHTSSSLIATYTSINGSENKTITKKEISSGNGVTFSFNNGYIELIDPLAETYVTYNLSKTVVTYAAVAGGRVSVSGIEGAFLTHTLSLDFGASFGKGSVGISITPKFSWTQRDKKTLTVSF</sequence>
<dbReference type="Proteomes" id="UP000675379">
    <property type="component" value="Unassembled WGS sequence"/>
</dbReference>
<protein>
    <submittedName>
        <fullName evidence="1">Uncharacterized protein</fullName>
    </submittedName>
</protein>
<dbReference type="RefSeq" id="WP_211802813.1">
    <property type="nucleotide sequence ID" value="NZ_JAGSCS010000032.1"/>
</dbReference>
<accession>A0A941CRK9</accession>
<evidence type="ECO:0000313" key="2">
    <source>
        <dbReference type="Proteomes" id="UP000675379"/>
    </source>
</evidence>
<gene>
    <name evidence="1" type="ORF">KCG48_13970</name>
</gene>
<reference evidence="1" key="1">
    <citation type="submission" date="2021-04" db="EMBL/GenBank/DDBJ databases">
        <title>Proteiniclasticum sedimins sp. nov., an obligate anaerobic bacterium isolated from anaerobic sludge.</title>
        <authorList>
            <person name="Liu J."/>
        </authorList>
    </citation>
    <scope>NUCLEOTIDE SEQUENCE</scope>
    <source>
        <strain evidence="1">BAD-10</strain>
    </source>
</reference>
<comment type="caution">
    <text evidence="1">The sequence shown here is derived from an EMBL/GenBank/DDBJ whole genome shotgun (WGS) entry which is preliminary data.</text>
</comment>
<dbReference type="EMBL" id="JAGSCS010000032">
    <property type="protein sequence ID" value="MBR0577417.1"/>
    <property type="molecule type" value="Genomic_DNA"/>
</dbReference>
<dbReference type="AlphaFoldDB" id="A0A941CRK9"/>
<keyword evidence="2" id="KW-1185">Reference proteome</keyword>
<name>A0A941CRK9_9CLOT</name>
<proteinExistence type="predicted"/>